<dbReference type="AlphaFoldDB" id="A0AAE3FR79"/>
<evidence type="ECO:0000313" key="2">
    <source>
        <dbReference type="Proteomes" id="UP001202674"/>
    </source>
</evidence>
<dbReference type="RefSeq" id="WP_250596954.1">
    <property type="nucleotide sequence ID" value="NZ_JAKRVY010000005.1"/>
</dbReference>
<dbReference type="Proteomes" id="UP001202674">
    <property type="component" value="Unassembled WGS sequence"/>
</dbReference>
<dbReference type="InterPro" id="IPR055927">
    <property type="entry name" value="DUF7504"/>
</dbReference>
<comment type="caution">
    <text evidence="1">The sequence shown here is derived from an EMBL/GenBank/DDBJ whole genome shotgun (WGS) entry which is preliminary data.</text>
</comment>
<proteinExistence type="predicted"/>
<dbReference type="EMBL" id="JAKRVY010000005">
    <property type="protein sequence ID" value="MCL9814112.1"/>
    <property type="molecule type" value="Genomic_DNA"/>
</dbReference>
<name>A0AAE3FR79_9EURY</name>
<organism evidence="1 2">
    <name type="scientific">Natranaeroarchaeum aerophilus</name>
    <dbReference type="NCBI Taxonomy" id="2917711"/>
    <lineage>
        <taxon>Archaea</taxon>
        <taxon>Methanobacteriati</taxon>
        <taxon>Methanobacteriota</taxon>
        <taxon>Stenosarchaea group</taxon>
        <taxon>Halobacteria</taxon>
        <taxon>Halobacteriales</taxon>
        <taxon>Natronoarchaeaceae</taxon>
        <taxon>Natranaeroarchaeum</taxon>
    </lineage>
</organism>
<gene>
    <name evidence="1" type="ORF">AArcSt11_10655</name>
</gene>
<reference evidence="1 2" key="1">
    <citation type="journal article" date="2022" name="Syst. Appl. Microbiol.">
        <title>Natronocalculus amylovorans gen. nov., sp. nov., and Natranaeroarchaeum aerophilus sp. nov., dominant culturable amylolytic natronoarchaea from hypersaline soda lakes in southwestern Siberia.</title>
        <authorList>
            <person name="Sorokin D.Y."/>
            <person name="Elcheninov A.G."/>
            <person name="Khizhniak T.V."/>
            <person name="Koenen M."/>
            <person name="Bale N.J."/>
            <person name="Damste J.S.S."/>
            <person name="Kublanov I.V."/>
        </authorList>
    </citation>
    <scope>NUCLEOTIDE SEQUENCE [LARGE SCALE GENOMIC DNA]</scope>
    <source>
        <strain evidence="1 2">AArc-St1-1</strain>
    </source>
</reference>
<accession>A0AAE3FR79</accession>
<sequence length="160" mass="16948">MDADCDSLVGSNSILVTGPAPDRYDRAGELLGPGPTVIAPSEGISTTTLDASSVVPAIEGDTRALTEVGIGLSRRVDELTAPDVLLDLTRLGSGQSGVPLPVFRFLLLVRHRVTATGGRLVCTLDEAADPAVRQMFTELVDRTVRLETSHDWRTARGLSP</sequence>
<evidence type="ECO:0000313" key="1">
    <source>
        <dbReference type="EMBL" id="MCL9814112.1"/>
    </source>
</evidence>
<protein>
    <submittedName>
        <fullName evidence="1">Uncharacterized protein</fullName>
    </submittedName>
</protein>
<dbReference type="Pfam" id="PF24336">
    <property type="entry name" value="DUF7504"/>
    <property type="match status" value="1"/>
</dbReference>
<keyword evidence="2" id="KW-1185">Reference proteome</keyword>